<dbReference type="PANTHER" id="PTHR12514">
    <property type="entry name" value="ENHANCER OF YELLOW 2 TRANSCRIPTION FACTOR"/>
    <property type="match status" value="1"/>
</dbReference>
<sequence>MSDDSALMDAIRKRLLETGDWERISRLLRTQLEESGFDDDVKDLAKEKARRGGAPSLGKLVAEVAPAAKGESGEGLRRGHASVGAGLGDAAGRAGGVRAPGVARARG</sequence>
<dbReference type="InterPro" id="IPR038212">
    <property type="entry name" value="TF_EnY2_sf"/>
</dbReference>
<dbReference type="InterPro" id="IPR018783">
    <property type="entry name" value="TF_ENY2"/>
</dbReference>
<organism evidence="2 3">
    <name type="scientific">Vanrija humicola</name>
    <name type="common">Yeast</name>
    <name type="synonym">Cryptococcus humicola</name>
    <dbReference type="NCBI Taxonomy" id="5417"/>
    <lineage>
        <taxon>Eukaryota</taxon>
        <taxon>Fungi</taxon>
        <taxon>Dikarya</taxon>
        <taxon>Basidiomycota</taxon>
        <taxon>Agaricomycotina</taxon>
        <taxon>Tremellomycetes</taxon>
        <taxon>Trichosporonales</taxon>
        <taxon>Trichosporonaceae</taxon>
        <taxon>Vanrija</taxon>
    </lineage>
</organism>
<dbReference type="Proteomes" id="UP000473826">
    <property type="component" value="Unassembled WGS sequence"/>
</dbReference>
<feature type="region of interest" description="Disordered" evidence="1">
    <location>
        <begin position="68"/>
        <end position="107"/>
    </location>
</feature>
<feature type="compositionally biased region" description="Gly residues" evidence="1">
    <location>
        <begin position="85"/>
        <end position="95"/>
    </location>
</feature>
<comment type="caution">
    <text evidence="2">The sequence shown here is derived from an EMBL/GenBank/DDBJ whole genome shotgun (WGS) entry which is preliminary data.</text>
</comment>
<protein>
    <recommendedName>
        <fullName evidence="4">Transcription and mRNA export factor SUS1</fullName>
    </recommendedName>
</protein>
<keyword evidence="3" id="KW-1185">Reference proteome</keyword>
<dbReference type="EMBL" id="QKWK01000002">
    <property type="protein sequence ID" value="TXT13477.1"/>
    <property type="molecule type" value="Genomic_DNA"/>
</dbReference>
<reference evidence="2 3" key="1">
    <citation type="journal article" date="2019" name="PLoS Genet.">
        <title>Convergent evolution of linked mating-type loci in basidiomycete fungi.</title>
        <authorList>
            <person name="Sun S."/>
            <person name="Coelho M.A."/>
            <person name="Heitman J."/>
            <person name="Nowrousian M."/>
        </authorList>
    </citation>
    <scope>NUCLEOTIDE SEQUENCE [LARGE SCALE GENOMIC DNA]</scope>
    <source>
        <strain evidence="2 3">CBS 4282</strain>
    </source>
</reference>
<name>A0A7D8ZXE9_VANHU</name>
<dbReference type="GO" id="GO:0006406">
    <property type="term" value="P:mRNA export from nucleus"/>
    <property type="evidence" value="ECO:0007669"/>
    <property type="project" value="InterPro"/>
</dbReference>
<dbReference type="Pfam" id="PF10163">
    <property type="entry name" value="EnY2"/>
    <property type="match status" value="1"/>
</dbReference>
<dbReference type="AlphaFoldDB" id="A0A7D8ZXE9"/>
<gene>
    <name evidence="2" type="ORF">VHUM_00844</name>
</gene>
<dbReference type="Gene3D" id="1.10.246.140">
    <property type="match status" value="1"/>
</dbReference>
<evidence type="ECO:0008006" key="4">
    <source>
        <dbReference type="Google" id="ProtNLM"/>
    </source>
</evidence>
<dbReference type="OrthoDB" id="6221744at2759"/>
<evidence type="ECO:0000313" key="2">
    <source>
        <dbReference type="EMBL" id="TXT13477.1"/>
    </source>
</evidence>
<evidence type="ECO:0000313" key="3">
    <source>
        <dbReference type="Proteomes" id="UP000473826"/>
    </source>
</evidence>
<feature type="compositionally biased region" description="Low complexity" evidence="1">
    <location>
        <begin position="96"/>
        <end position="107"/>
    </location>
</feature>
<dbReference type="GO" id="GO:0005643">
    <property type="term" value="C:nuclear pore"/>
    <property type="evidence" value="ECO:0007669"/>
    <property type="project" value="InterPro"/>
</dbReference>
<evidence type="ECO:0000256" key="1">
    <source>
        <dbReference type="SAM" id="MobiDB-lite"/>
    </source>
</evidence>
<proteinExistence type="predicted"/>
<accession>A0A7D8ZXE9</accession>
<dbReference type="GO" id="GO:0000124">
    <property type="term" value="C:SAGA complex"/>
    <property type="evidence" value="ECO:0007669"/>
    <property type="project" value="InterPro"/>
</dbReference>
<dbReference type="GO" id="GO:0003713">
    <property type="term" value="F:transcription coactivator activity"/>
    <property type="evidence" value="ECO:0007669"/>
    <property type="project" value="InterPro"/>
</dbReference>